<dbReference type="RefSeq" id="WP_083033773.1">
    <property type="nucleotide sequence ID" value="NZ_AP022618.1"/>
</dbReference>
<reference evidence="1 2" key="1">
    <citation type="submission" date="2016-12" db="EMBL/GenBank/DDBJ databases">
        <title>The new phylogeny of genus Mycobacterium.</title>
        <authorList>
            <person name="Tortoli E."/>
            <person name="Trovato A."/>
            <person name="Cirillo D.M."/>
        </authorList>
    </citation>
    <scope>NUCLEOTIDE SEQUENCE [LARGE SCALE GENOMIC DNA]</scope>
    <source>
        <strain evidence="1 2">DSM 45130</strain>
    </source>
</reference>
<organism evidence="1 2">
    <name type="scientific">Mycolicibacterium insubricum</name>
    <dbReference type="NCBI Taxonomy" id="444597"/>
    <lineage>
        <taxon>Bacteria</taxon>
        <taxon>Bacillati</taxon>
        <taxon>Actinomycetota</taxon>
        <taxon>Actinomycetes</taxon>
        <taxon>Mycobacteriales</taxon>
        <taxon>Mycobacteriaceae</taxon>
        <taxon>Mycolicibacterium</taxon>
    </lineage>
</organism>
<evidence type="ECO:0000313" key="1">
    <source>
        <dbReference type="EMBL" id="ORA62801.1"/>
    </source>
</evidence>
<dbReference type="EMBL" id="MVHS01000089">
    <property type="protein sequence ID" value="ORA62801.1"/>
    <property type="molecule type" value="Genomic_DNA"/>
</dbReference>
<dbReference type="Proteomes" id="UP000192801">
    <property type="component" value="Unassembled WGS sequence"/>
</dbReference>
<dbReference type="OrthoDB" id="4227770at2"/>
<protein>
    <submittedName>
        <fullName evidence="1">Uncharacterized protein</fullName>
    </submittedName>
</protein>
<evidence type="ECO:0000313" key="2">
    <source>
        <dbReference type="Proteomes" id="UP000192801"/>
    </source>
</evidence>
<dbReference type="PROSITE" id="PS51257">
    <property type="entry name" value="PROKAR_LIPOPROTEIN"/>
    <property type="match status" value="1"/>
</dbReference>
<comment type="caution">
    <text evidence="1">The sequence shown here is derived from an EMBL/GenBank/DDBJ whole genome shotgun (WGS) entry which is preliminary data.</text>
</comment>
<dbReference type="AlphaFoldDB" id="A0A1X0CRL3"/>
<name>A0A1X0CRL3_9MYCO</name>
<accession>A0A1X0CRL3</accession>
<dbReference type="STRING" id="444597.BST26_20780"/>
<proteinExistence type="predicted"/>
<sequence length="223" mass="23813">MSPKIPSLLAVVCVLLTGCTSSGKLWSPFGHGKPTRPAGVTDTTVRNMTFPAGVCAHGSYGWPSTVPINVRDGKGEATLPSGEFGGASITEPKLEGWIDADGDRTEDAVVTFTCFGSTFEYCCAGRSSMMKFIGVFDFSDTSAPRQVGETIVPGSSPLRGETYGESRFIKELRIDGPTIVTDEQLIYPDSLGADKLGFSPDATVEVTHRFKGGQWTSTERVLD</sequence>
<keyword evidence="2" id="KW-1185">Reference proteome</keyword>
<gene>
    <name evidence="1" type="ORF">BST26_20780</name>
</gene>